<dbReference type="PANTHER" id="PTHR15301:SF3">
    <property type="entry name" value="PROTEIN NSG1-RELATED"/>
    <property type="match status" value="1"/>
</dbReference>
<organism evidence="9 10">
    <name type="scientific">Endocarpon pusillum</name>
    <dbReference type="NCBI Taxonomy" id="364733"/>
    <lineage>
        <taxon>Eukaryota</taxon>
        <taxon>Fungi</taxon>
        <taxon>Dikarya</taxon>
        <taxon>Ascomycota</taxon>
        <taxon>Pezizomycotina</taxon>
        <taxon>Eurotiomycetes</taxon>
        <taxon>Chaetothyriomycetidae</taxon>
        <taxon>Verrucariales</taxon>
        <taxon>Verrucariaceae</taxon>
        <taxon>Endocarpon</taxon>
    </lineage>
</organism>
<sequence>MSDTPQIQKPIPRRTFELTPASAESSVPPSPSPESTNPELLEARLRGASTPSRTRSLLNLTSSTLLGIYSRTGYEVSGEEPSTPWGTGAQTPNHRQSVDGQRPSAGPASWDKALPPAAFGHRKHGFRGLFLPLLLRVALLFMIGIAYGTLITHLHDNQKLAPVKVDAFSRRSRSYMTFWGLVGVALGSLQPWIDSMWSETAESNEGRGSPVRKRFSSSPANGDDNHERPGFSADWTPVVRSIGAFVGIAFAIRKLPWQSTLQVSLTLALVNPVLWYLIDKSITGFISSAVFGIAGTFVLLEINPDIVPSPNIQAGHIEGLDSFISQEIIGVWAWVASVLFCSCLCFGNIGRRLALNKQSAVN</sequence>
<keyword evidence="5 8" id="KW-1133">Transmembrane helix</keyword>
<feature type="region of interest" description="Disordered" evidence="7">
    <location>
        <begin position="1"/>
        <end position="56"/>
    </location>
</feature>
<dbReference type="EMBL" id="JAACFV010000207">
    <property type="protein sequence ID" value="KAF7502939.1"/>
    <property type="molecule type" value="Genomic_DNA"/>
</dbReference>
<keyword evidence="10" id="KW-1185">Reference proteome</keyword>
<gene>
    <name evidence="9" type="ORF">GJ744_004785</name>
</gene>
<evidence type="ECO:0000256" key="3">
    <source>
        <dbReference type="ARBA" id="ARBA00022692"/>
    </source>
</evidence>
<comment type="caution">
    <text evidence="9">The sequence shown here is derived from an EMBL/GenBank/DDBJ whole genome shotgun (WGS) entry which is preliminary data.</text>
</comment>
<accession>A0A8H7A8J4</accession>
<dbReference type="PANTHER" id="PTHR15301">
    <property type="entry name" value="INSULIN-INDUCED GENE 1"/>
    <property type="match status" value="1"/>
</dbReference>
<dbReference type="OrthoDB" id="205546at2759"/>
<feature type="region of interest" description="Disordered" evidence="7">
    <location>
        <begin position="201"/>
        <end position="229"/>
    </location>
</feature>
<reference evidence="9" key="1">
    <citation type="submission" date="2020-02" db="EMBL/GenBank/DDBJ databases">
        <authorList>
            <person name="Palmer J.M."/>
        </authorList>
    </citation>
    <scope>NUCLEOTIDE SEQUENCE</scope>
    <source>
        <strain evidence="9">EPUS1.4</strain>
        <tissue evidence="9">Thallus</tissue>
    </source>
</reference>
<feature type="compositionally biased region" description="Low complexity" evidence="7">
    <location>
        <begin position="19"/>
        <end position="40"/>
    </location>
</feature>
<feature type="compositionally biased region" description="Polar residues" evidence="7">
    <location>
        <begin position="84"/>
        <end position="99"/>
    </location>
</feature>
<evidence type="ECO:0000256" key="4">
    <source>
        <dbReference type="ARBA" id="ARBA00022824"/>
    </source>
</evidence>
<evidence type="ECO:0008006" key="11">
    <source>
        <dbReference type="Google" id="ProtNLM"/>
    </source>
</evidence>
<evidence type="ECO:0000256" key="1">
    <source>
        <dbReference type="ARBA" id="ARBA00004477"/>
    </source>
</evidence>
<evidence type="ECO:0000313" key="10">
    <source>
        <dbReference type="Proteomes" id="UP000606974"/>
    </source>
</evidence>
<name>A0A8H7A8J4_9EURO</name>
<dbReference type="Pfam" id="PF07281">
    <property type="entry name" value="INSIG"/>
    <property type="match status" value="1"/>
</dbReference>
<evidence type="ECO:0000256" key="6">
    <source>
        <dbReference type="ARBA" id="ARBA00023136"/>
    </source>
</evidence>
<evidence type="ECO:0000256" key="5">
    <source>
        <dbReference type="ARBA" id="ARBA00022989"/>
    </source>
</evidence>
<comment type="subcellular location">
    <subcellularLocation>
        <location evidence="1">Endoplasmic reticulum membrane</location>
        <topology evidence="1">Multi-pass membrane protein</topology>
    </subcellularLocation>
</comment>
<dbReference type="Proteomes" id="UP000606974">
    <property type="component" value="Unassembled WGS sequence"/>
</dbReference>
<feature type="transmembrane region" description="Helical" evidence="8">
    <location>
        <begin position="175"/>
        <end position="193"/>
    </location>
</feature>
<keyword evidence="6 8" id="KW-0472">Membrane</keyword>
<feature type="transmembrane region" description="Helical" evidence="8">
    <location>
        <begin position="133"/>
        <end position="154"/>
    </location>
</feature>
<keyword evidence="4" id="KW-0256">Endoplasmic reticulum</keyword>
<protein>
    <recommendedName>
        <fullName evidence="11">INSIG domain protein</fullName>
    </recommendedName>
</protein>
<comment type="similarity">
    <text evidence="2">Belongs to the INSIG family.</text>
</comment>
<dbReference type="GO" id="GO:0016126">
    <property type="term" value="P:sterol biosynthetic process"/>
    <property type="evidence" value="ECO:0007669"/>
    <property type="project" value="TreeGrafter"/>
</dbReference>
<evidence type="ECO:0000256" key="7">
    <source>
        <dbReference type="SAM" id="MobiDB-lite"/>
    </source>
</evidence>
<feature type="transmembrane region" description="Helical" evidence="8">
    <location>
        <begin position="329"/>
        <end position="349"/>
    </location>
</feature>
<keyword evidence="3 8" id="KW-0812">Transmembrane</keyword>
<dbReference type="InterPro" id="IPR025929">
    <property type="entry name" value="INSIG_fam"/>
</dbReference>
<dbReference type="GO" id="GO:0005789">
    <property type="term" value="C:endoplasmic reticulum membrane"/>
    <property type="evidence" value="ECO:0007669"/>
    <property type="project" value="UniProtKB-SubCell"/>
</dbReference>
<feature type="region of interest" description="Disordered" evidence="7">
    <location>
        <begin position="77"/>
        <end position="111"/>
    </location>
</feature>
<evidence type="ECO:0000256" key="2">
    <source>
        <dbReference type="ARBA" id="ARBA00007475"/>
    </source>
</evidence>
<evidence type="ECO:0000313" key="9">
    <source>
        <dbReference type="EMBL" id="KAF7502939.1"/>
    </source>
</evidence>
<proteinExistence type="inferred from homology"/>
<feature type="transmembrane region" description="Helical" evidence="8">
    <location>
        <begin position="273"/>
        <end position="300"/>
    </location>
</feature>
<evidence type="ECO:0000256" key="8">
    <source>
        <dbReference type="SAM" id="Phobius"/>
    </source>
</evidence>
<dbReference type="AlphaFoldDB" id="A0A8H7A8J4"/>